<organism evidence="2 3">
    <name type="scientific">Empedobacter tilapiae</name>
    <dbReference type="NCBI Taxonomy" id="2491114"/>
    <lineage>
        <taxon>Bacteria</taxon>
        <taxon>Pseudomonadati</taxon>
        <taxon>Bacteroidota</taxon>
        <taxon>Flavobacteriia</taxon>
        <taxon>Flavobacteriales</taxon>
        <taxon>Weeksellaceae</taxon>
        <taxon>Empedobacter</taxon>
    </lineage>
</organism>
<dbReference type="OrthoDB" id="1405967at2"/>
<comment type="caution">
    <text evidence="2">The sequence shown here is derived from an EMBL/GenBank/DDBJ whole genome shotgun (WGS) entry which is preliminary data.</text>
</comment>
<feature type="transmembrane region" description="Helical" evidence="1">
    <location>
        <begin position="12"/>
        <end position="30"/>
    </location>
</feature>
<protein>
    <recommendedName>
        <fullName evidence="4">Transporter</fullName>
    </recommendedName>
</protein>
<dbReference type="AlphaFoldDB" id="A0A4Z1B6R7"/>
<accession>A0A4Z1B6R7</accession>
<reference evidence="2 3" key="1">
    <citation type="submission" date="2019-03" db="EMBL/GenBank/DDBJ databases">
        <title>Empedobacter tilapiae sp. nov., isolated from an intestine of Nile tilapia Oreochromis niloticus.</title>
        <authorList>
            <person name="Kim Y.-O."/>
            <person name="Yoon J.-H."/>
        </authorList>
    </citation>
    <scope>NUCLEOTIDE SEQUENCE [LARGE SCALE GENOMIC DNA]</scope>
    <source>
        <strain evidence="2 3">MRS2</strain>
    </source>
</reference>
<keyword evidence="1" id="KW-0812">Transmembrane</keyword>
<keyword evidence="3" id="KW-1185">Reference proteome</keyword>
<dbReference type="EMBL" id="SRPE01000008">
    <property type="protein sequence ID" value="TGN26118.1"/>
    <property type="molecule type" value="Genomic_DNA"/>
</dbReference>
<keyword evidence="1" id="KW-1133">Transmembrane helix</keyword>
<keyword evidence="1" id="KW-0472">Membrane</keyword>
<evidence type="ECO:0000313" key="2">
    <source>
        <dbReference type="EMBL" id="TGN26118.1"/>
    </source>
</evidence>
<gene>
    <name evidence="2" type="ORF">E4J94_12245</name>
</gene>
<evidence type="ECO:0000313" key="3">
    <source>
        <dbReference type="Proteomes" id="UP000297998"/>
    </source>
</evidence>
<name>A0A4Z1B6R7_9FLAO</name>
<dbReference type="Proteomes" id="UP000297998">
    <property type="component" value="Unassembled WGS sequence"/>
</dbReference>
<evidence type="ECO:0008006" key="4">
    <source>
        <dbReference type="Google" id="ProtNLM"/>
    </source>
</evidence>
<evidence type="ECO:0000256" key="1">
    <source>
        <dbReference type="SAM" id="Phobius"/>
    </source>
</evidence>
<sequence length="329" mass="37531">MQNFKSIQMKLYINLFFVILFTPISLFAHTENDSIVVSHLYDLELDCDACGCSATSTSNGIENLINSNFIGIRYLHQYYKAKEDAFSNKRTQKQQFNTIQLWARIPINNRIDINASIPYHFHNKEGKNSSSISGIGDLNMMGIVKVIKSNTSSNELKHGLSAAIGLKIPIAKFNQANAETTNPSFQLGTGSWDTQFAINYQLAYKNSTLQLVTDYNLKGENKKKYKFGDQWNQLIQLQHLFINNELKLLGKVGFQNELYYKNEQFGETIPKSKGKAQFAKLGLEVAARKFNFGIEYFQPILSDLNSGEIEVKNRIGFFFNYNLFQSKNQ</sequence>
<proteinExistence type="predicted"/>